<name>A0ABW4LQU0_9BACI</name>
<evidence type="ECO:0000313" key="2">
    <source>
        <dbReference type="EMBL" id="MFD1737452.1"/>
    </source>
</evidence>
<dbReference type="InterPro" id="IPR043502">
    <property type="entry name" value="DNA/RNA_pol_sf"/>
</dbReference>
<comment type="caution">
    <text evidence="2">The sequence shown here is derived from an EMBL/GenBank/DDBJ whole genome shotgun (WGS) entry which is preliminary data.</text>
</comment>
<dbReference type="EMBL" id="JBHUEM010000020">
    <property type="protein sequence ID" value="MFD1737452.1"/>
    <property type="molecule type" value="Genomic_DNA"/>
</dbReference>
<dbReference type="Proteomes" id="UP001597214">
    <property type="component" value="Unassembled WGS sequence"/>
</dbReference>
<accession>A0ABW4LQU0</accession>
<keyword evidence="3" id="KW-1185">Reference proteome</keyword>
<dbReference type="RefSeq" id="WP_377928660.1">
    <property type="nucleotide sequence ID" value="NZ_JBHUEM010000020.1"/>
</dbReference>
<organism evidence="2 3">
    <name type="scientific">Bacillus salitolerans</name>
    <dbReference type="NCBI Taxonomy" id="1437434"/>
    <lineage>
        <taxon>Bacteria</taxon>
        <taxon>Bacillati</taxon>
        <taxon>Bacillota</taxon>
        <taxon>Bacilli</taxon>
        <taxon>Bacillales</taxon>
        <taxon>Bacillaceae</taxon>
        <taxon>Bacillus</taxon>
    </lineage>
</organism>
<protein>
    <recommendedName>
        <fullName evidence="4">Group II intron reverse transcriptase/maturase</fullName>
    </recommendedName>
</protein>
<evidence type="ECO:0008006" key="4">
    <source>
        <dbReference type="Google" id="ProtNLM"/>
    </source>
</evidence>
<sequence length="65" mass="7402">MKRKKGSGGIDGQTIEEIVISYGEREFLDELYIQSKGDKYNPSPVKRTYIPKENGKKRPFGIPTI</sequence>
<evidence type="ECO:0000313" key="3">
    <source>
        <dbReference type="Proteomes" id="UP001597214"/>
    </source>
</evidence>
<feature type="region of interest" description="Disordered" evidence="1">
    <location>
        <begin position="42"/>
        <end position="65"/>
    </location>
</feature>
<gene>
    <name evidence="2" type="ORF">ACFSCX_12890</name>
</gene>
<proteinExistence type="predicted"/>
<reference evidence="3" key="1">
    <citation type="journal article" date="2019" name="Int. J. Syst. Evol. Microbiol.">
        <title>The Global Catalogue of Microorganisms (GCM) 10K type strain sequencing project: providing services to taxonomists for standard genome sequencing and annotation.</title>
        <authorList>
            <consortium name="The Broad Institute Genomics Platform"/>
            <consortium name="The Broad Institute Genome Sequencing Center for Infectious Disease"/>
            <person name="Wu L."/>
            <person name="Ma J."/>
        </authorList>
    </citation>
    <scope>NUCLEOTIDE SEQUENCE [LARGE SCALE GENOMIC DNA]</scope>
    <source>
        <strain evidence="3">CCUG 49339</strain>
    </source>
</reference>
<evidence type="ECO:0000256" key="1">
    <source>
        <dbReference type="SAM" id="MobiDB-lite"/>
    </source>
</evidence>
<dbReference type="SUPFAM" id="SSF56672">
    <property type="entry name" value="DNA/RNA polymerases"/>
    <property type="match status" value="1"/>
</dbReference>